<evidence type="ECO:0008006" key="4">
    <source>
        <dbReference type="Google" id="ProtNLM"/>
    </source>
</evidence>
<evidence type="ECO:0000313" key="3">
    <source>
        <dbReference type="Proteomes" id="UP000063699"/>
    </source>
</evidence>
<keyword evidence="1" id="KW-1133">Transmembrane helix</keyword>
<sequence length="218" mass="23506">MTTTGRLVAAVLENIGVPIASYLILTAIGWTPVWALVGGAGMSVLILAAQYLRRREVNALGVLVLARFAFGVTVAVITGDPRLELVKDAAVTFLIGLAAAVSLGMRRPLIARIRRDISADRDAFDRHWDDEGFRRLHRHLTLLWTAGLCGQSLVATALVYTLPLTAAVLSTSVLSPVTLLALIAYTQYRAHRWSVAHANSDAVRRVVRFGAGATVIGR</sequence>
<proteinExistence type="predicted"/>
<gene>
    <name evidence="2" type="ORF">AOZ06_24110</name>
</gene>
<accession>A0A0N9I4M4</accession>
<keyword evidence="1" id="KW-0472">Membrane</keyword>
<name>A0A0N9I4M4_9PSEU</name>
<feature type="transmembrane region" description="Helical" evidence="1">
    <location>
        <begin position="142"/>
        <end position="160"/>
    </location>
</feature>
<feature type="transmembrane region" description="Helical" evidence="1">
    <location>
        <begin position="34"/>
        <end position="52"/>
    </location>
</feature>
<feature type="transmembrane region" description="Helical" evidence="1">
    <location>
        <begin position="89"/>
        <end position="105"/>
    </location>
</feature>
<reference evidence="2 3" key="1">
    <citation type="submission" date="2015-07" db="EMBL/GenBank/DDBJ databases">
        <title>Genome sequencing of Kibdelosporangium phytohabitans.</title>
        <authorList>
            <person name="Qin S."/>
            <person name="Xing K."/>
        </authorList>
    </citation>
    <scope>NUCLEOTIDE SEQUENCE [LARGE SCALE GENOMIC DNA]</scope>
    <source>
        <strain evidence="2 3">KLBMP1111</strain>
    </source>
</reference>
<keyword evidence="3" id="KW-1185">Reference proteome</keyword>
<protein>
    <recommendedName>
        <fullName evidence="4">DUF3159 domain-containing protein</fullName>
    </recommendedName>
</protein>
<feature type="transmembrane region" description="Helical" evidence="1">
    <location>
        <begin position="166"/>
        <end position="185"/>
    </location>
</feature>
<dbReference type="OrthoDB" id="4544430at2"/>
<organism evidence="2 3">
    <name type="scientific">Kibdelosporangium phytohabitans</name>
    <dbReference type="NCBI Taxonomy" id="860235"/>
    <lineage>
        <taxon>Bacteria</taxon>
        <taxon>Bacillati</taxon>
        <taxon>Actinomycetota</taxon>
        <taxon>Actinomycetes</taxon>
        <taxon>Pseudonocardiales</taxon>
        <taxon>Pseudonocardiaceae</taxon>
        <taxon>Kibdelosporangium</taxon>
    </lineage>
</organism>
<feature type="transmembrane region" description="Helical" evidence="1">
    <location>
        <begin position="7"/>
        <end position="28"/>
    </location>
</feature>
<feature type="transmembrane region" description="Helical" evidence="1">
    <location>
        <begin position="59"/>
        <end position="77"/>
    </location>
</feature>
<dbReference type="KEGG" id="kphy:AOZ06_24110"/>
<evidence type="ECO:0000313" key="2">
    <source>
        <dbReference type="EMBL" id="ALG09574.1"/>
    </source>
</evidence>
<dbReference type="Proteomes" id="UP000063699">
    <property type="component" value="Chromosome"/>
</dbReference>
<dbReference type="RefSeq" id="WP_054291478.1">
    <property type="nucleotide sequence ID" value="NZ_CP012752.1"/>
</dbReference>
<keyword evidence="1" id="KW-0812">Transmembrane</keyword>
<dbReference type="STRING" id="860235.AOZ06_24110"/>
<dbReference type="EMBL" id="CP012752">
    <property type="protein sequence ID" value="ALG09574.1"/>
    <property type="molecule type" value="Genomic_DNA"/>
</dbReference>
<dbReference type="AlphaFoldDB" id="A0A0N9I4M4"/>
<dbReference type="NCBIfam" id="NF041646">
    <property type="entry name" value="VC0807_fam"/>
    <property type="match status" value="1"/>
</dbReference>
<evidence type="ECO:0000256" key="1">
    <source>
        <dbReference type="SAM" id="Phobius"/>
    </source>
</evidence>